<sequence length="125" mass="14510">MKKDNSLTDITIDFEGQKLKFPNMKLSEGAVLFYLESQPHLENPYELMIFEDYMEAKNLVAWLEVSKRTLSEIDNHIKDNCPSFKGCSHFNHSNLPKTKTVDFVNDRNEVDFSAQIINFENIFSA</sequence>
<comment type="caution">
    <text evidence="1">The sequence shown here is derived from an EMBL/GenBank/DDBJ whole genome shotgun (WGS) entry which is preliminary data.</text>
</comment>
<dbReference type="AlphaFoldDB" id="A0A0A5G658"/>
<name>A0A0A5G658_9BACI</name>
<organism evidence="1 2">
    <name type="scientific">Pontibacillus marinus BH030004 = DSM 16465</name>
    <dbReference type="NCBI Taxonomy" id="1385511"/>
    <lineage>
        <taxon>Bacteria</taxon>
        <taxon>Bacillati</taxon>
        <taxon>Bacillota</taxon>
        <taxon>Bacilli</taxon>
        <taxon>Bacillales</taxon>
        <taxon>Bacillaceae</taxon>
        <taxon>Pontibacillus</taxon>
    </lineage>
</organism>
<dbReference type="EMBL" id="AVPF01000029">
    <property type="protein sequence ID" value="KGX86663.1"/>
    <property type="molecule type" value="Genomic_DNA"/>
</dbReference>
<proteinExistence type="predicted"/>
<reference evidence="1 2" key="1">
    <citation type="submission" date="2013-08" db="EMBL/GenBank/DDBJ databases">
        <authorList>
            <person name="Huang J."/>
            <person name="Wang G."/>
        </authorList>
    </citation>
    <scope>NUCLEOTIDE SEQUENCE [LARGE SCALE GENOMIC DNA]</scope>
    <source>
        <strain evidence="1 2">BH030004</strain>
    </source>
</reference>
<dbReference type="Proteomes" id="UP000030403">
    <property type="component" value="Unassembled WGS sequence"/>
</dbReference>
<gene>
    <name evidence="1" type="ORF">N783_11750</name>
</gene>
<evidence type="ECO:0000313" key="1">
    <source>
        <dbReference type="EMBL" id="KGX86663.1"/>
    </source>
</evidence>
<protein>
    <submittedName>
        <fullName evidence="1">Uncharacterized protein</fullName>
    </submittedName>
</protein>
<keyword evidence="2" id="KW-1185">Reference proteome</keyword>
<accession>A0A0A5G658</accession>
<evidence type="ECO:0000313" key="2">
    <source>
        <dbReference type="Proteomes" id="UP000030403"/>
    </source>
</evidence>
<dbReference type="RefSeq" id="WP_027445338.1">
    <property type="nucleotide sequence ID" value="NZ_AULJ01000008.1"/>
</dbReference>